<dbReference type="eggNOG" id="ENOG502S0GA">
    <property type="taxonomic scope" value="Eukaryota"/>
</dbReference>
<evidence type="ECO:0000313" key="3">
    <source>
        <dbReference type="Proteomes" id="UP000019132"/>
    </source>
</evidence>
<keyword evidence="3" id="KW-1185">Reference proteome</keyword>
<dbReference type="InterPro" id="IPR002877">
    <property type="entry name" value="RNA_MeTrfase_FtsJ_dom"/>
</dbReference>
<dbReference type="Gene3D" id="3.40.50.150">
    <property type="entry name" value="Vaccinia Virus protein VP39"/>
    <property type="match status" value="1"/>
</dbReference>
<reference evidence="2" key="3">
    <citation type="submission" date="2015-02" db="UniProtKB">
        <authorList>
            <consortium name="EnsemblProtists"/>
        </authorList>
    </citation>
    <scope>IDENTIFICATION</scope>
    <source>
        <strain evidence="2">DAOM BR144</strain>
    </source>
</reference>
<dbReference type="Proteomes" id="UP000019132">
    <property type="component" value="Unassembled WGS sequence"/>
</dbReference>
<dbReference type="EMBL" id="GL376573">
    <property type="status" value="NOT_ANNOTATED_CDS"/>
    <property type="molecule type" value="Genomic_DNA"/>
</dbReference>
<feature type="domain" description="Ribosomal RNA methyltransferase FtsJ" evidence="1">
    <location>
        <begin position="223"/>
        <end position="319"/>
    </location>
</feature>
<name>K3WLR7_GLOUD</name>
<reference evidence="3" key="2">
    <citation type="submission" date="2010-04" db="EMBL/GenBank/DDBJ databases">
        <authorList>
            <person name="Buell R."/>
            <person name="Hamilton J."/>
            <person name="Hostetler J."/>
        </authorList>
    </citation>
    <scope>NUCLEOTIDE SEQUENCE [LARGE SCALE GENOMIC DNA]</scope>
    <source>
        <strain evidence="3">DAOM:BR144</strain>
    </source>
</reference>
<dbReference type="PANTHER" id="PTHR37524:SF2">
    <property type="entry name" value="RIBOSOMAL RNA METHYLTRANSFERASE FTSJ DOMAIN-CONTAINING PROTEIN"/>
    <property type="match status" value="1"/>
</dbReference>
<dbReference type="PANTHER" id="PTHR37524">
    <property type="entry name" value="RIBOSOMAL RNA LARGE SUBUNIT METHYLTRANSFERASE M"/>
    <property type="match status" value="1"/>
</dbReference>
<dbReference type="AlphaFoldDB" id="K3WLR7"/>
<dbReference type="Pfam" id="PF01728">
    <property type="entry name" value="FtsJ"/>
    <property type="match status" value="1"/>
</dbReference>
<dbReference type="VEuPathDB" id="FungiDB:PYU1_G005897"/>
<reference evidence="3" key="1">
    <citation type="journal article" date="2010" name="Genome Biol.">
        <title>Genome sequence of the necrotrophic plant pathogen Pythium ultimum reveals original pathogenicity mechanisms and effector repertoire.</title>
        <authorList>
            <person name="Levesque C.A."/>
            <person name="Brouwer H."/>
            <person name="Cano L."/>
            <person name="Hamilton J.P."/>
            <person name="Holt C."/>
            <person name="Huitema E."/>
            <person name="Raffaele S."/>
            <person name="Robideau G.P."/>
            <person name="Thines M."/>
            <person name="Win J."/>
            <person name="Zerillo M.M."/>
            <person name="Beakes G.W."/>
            <person name="Boore J.L."/>
            <person name="Busam D."/>
            <person name="Dumas B."/>
            <person name="Ferriera S."/>
            <person name="Fuerstenberg S.I."/>
            <person name="Gachon C.M."/>
            <person name="Gaulin E."/>
            <person name="Govers F."/>
            <person name="Grenville-Briggs L."/>
            <person name="Horner N."/>
            <person name="Hostetler J."/>
            <person name="Jiang R.H."/>
            <person name="Johnson J."/>
            <person name="Krajaejun T."/>
            <person name="Lin H."/>
            <person name="Meijer H.J."/>
            <person name="Moore B."/>
            <person name="Morris P."/>
            <person name="Phuntmart V."/>
            <person name="Puiu D."/>
            <person name="Shetty J."/>
            <person name="Stajich J.E."/>
            <person name="Tripathy S."/>
            <person name="Wawra S."/>
            <person name="van West P."/>
            <person name="Whitty B.R."/>
            <person name="Coutinho P.M."/>
            <person name="Henrissat B."/>
            <person name="Martin F."/>
            <person name="Thomas P.D."/>
            <person name="Tyler B.M."/>
            <person name="De Vries R.P."/>
            <person name="Kamoun S."/>
            <person name="Yandell M."/>
            <person name="Tisserat N."/>
            <person name="Buell C.R."/>
        </authorList>
    </citation>
    <scope>NUCLEOTIDE SEQUENCE</scope>
    <source>
        <strain evidence="3">DAOM:BR144</strain>
    </source>
</reference>
<dbReference type="OMA" id="CDINIRV"/>
<dbReference type="GO" id="GO:0008168">
    <property type="term" value="F:methyltransferase activity"/>
    <property type="evidence" value="ECO:0007669"/>
    <property type="project" value="InterPro"/>
</dbReference>
<protein>
    <recommendedName>
        <fullName evidence="1">Ribosomal RNA methyltransferase FtsJ domain-containing protein</fullName>
    </recommendedName>
</protein>
<sequence>MRVDEAQILRRQQRTQRAAAANHVALTPCVAIHTEETQLQRFADRLAALRFAESYASVAIVAIESPLIYARLQPSIAVDALASDRDMEHSTTASNAMLRAQSEAAFGSGRIHAHRVYQLDWSCADPEWIPMAAPLLELRPTSIFRVVAFPKPLQDKMTALLHGHGYATHPKQYTHELYVTLQPSLSPYFHFGVARRDAAHANGGAIDGDDGPRLTSFAADAPCRAYFKMDESLRYVTLHPGDRVIDVGASPGGWTECLVANGAHVVAVDPGELTIDMVDKPIVHLQMLLEAAKPQLEQLGPFAMCVCDINIRVQAMTELMLSIAHVLQPTAPVVFTFKLGKKPSELAISEAFTTAKTILSPYFRDFQLRWLHANTQNERTLFAVKR</sequence>
<dbReference type="InParanoid" id="K3WLR7"/>
<dbReference type="EnsemblProtists" id="PYU1_T005909">
    <property type="protein sequence ID" value="PYU1_T005909"/>
    <property type="gene ID" value="PYU1_G005897"/>
</dbReference>
<accession>K3WLR7</accession>
<organism evidence="2 3">
    <name type="scientific">Globisporangium ultimum (strain ATCC 200006 / CBS 805.95 / DAOM BR144)</name>
    <name type="common">Pythium ultimum</name>
    <dbReference type="NCBI Taxonomy" id="431595"/>
    <lineage>
        <taxon>Eukaryota</taxon>
        <taxon>Sar</taxon>
        <taxon>Stramenopiles</taxon>
        <taxon>Oomycota</taxon>
        <taxon>Peronosporomycetes</taxon>
        <taxon>Pythiales</taxon>
        <taxon>Pythiaceae</taxon>
        <taxon>Globisporangium</taxon>
    </lineage>
</organism>
<dbReference type="HOGENOM" id="CLU_701104_0_0_1"/>
<evidence type="ECO:0000259" key="1">
    <source>
        <dbReference type="Pfam" id="PF01728"/>
    </source>
</evidence>
<dbReference type="GO" id="GO:0032259">
    <property type="term" value="P:methylation"/>
    <property type="evidence" value="ECO:0007669"/>
    <property type="project" value="InterPro"/>
</dbReference>
<evidence type="ECO:0000313" key="2">
    <source>
        <dbReference type="EnsemblProtists" id="PYU1_T005909"/>
    </source>
</evidence>
<dbReference type="SUPFAM" id="SSF53335">
    <property type="entry name" value="S-adenosyl-L-methionine-dependent methyltransferases"/>
    <property type="match status" value="1"/>
</dbReference>
<proteinExistence type="predicted"/>
<dbReference type="InterPro" id="IPR029063">
    <property type="entry name" value="SAM-dependent_MTases_sf"/>
</dbReference>